<dbReference type="OrthoDB" id="7871150at2"/>
<feature type="transmembrane region" description="Helical" evidence="1">
    <location>
        <begin position="6"/>
        <end position="27"/>
    </location>
</feature>
<organism evidence="2 3">
    <name type="scientific">Thalassospira profundimaris</name>
    <dbReference type="NCBI Taxonomy" id="502049"/>
    <lineage>
        <taxon>Bacteria</taxon>
        <taxon>Pseudomonadati</taxon>
        <taxon>Pseudomonadota</taxon>
        <taxon>Alphaproteobacteria</taxon>
        <taxon>Rhodospirillales</taxon>
        <taxon>Thalassospiraceae</taxon>
        <taxon>Thalassospira</taxon>
    </lineage>
</organism>
<dbReference type="Proteomes" id="UP000252517">
    <property type="component" value="Unassembled WGS sequence"/>
</dbReference>
<evidence type="ECO:0000256" key="1">
    <source>
        <dbReference type="SAM" id="Phobius"/>
    </source>
</evidence>
<keyword evidence="1" id="KW-0812">Transmembrane</keyword>
<gene>
    <name evidence="2" type="ORF">TH25_25300</name>
</gene>
<evidence type="ECO:0000313" key="2">
    <source>
        <dbReference type="EMBL" id="RCK39330.1"/>
    </source>
</evidence>
<evidence type="ECO:0000313" key="3">
    <source>
        <dbReference type="Proteomes" id="UP000252517"/>
    </source>
</evidence>
<name>A0A367WFR1_9PROT</name>
<sequence length="172" mass="19522">MDTADTALIFGTTSLVISVISLSWSVWSKFIYPKPRMRVGCRIREYGKYAPEPKVTFVEVTITNLGPNDVTVRFVRARFGRKTKVEKPGAEVGLIPIDLKEPNKKIHYVFDGGLPATLDVGKSHTAFFGLHKRWFSEWDIASIGFEDTFGRYHKAKSSDLKKVRKYVLLHGE</sequence>
<reference evidence="2 3" key="1">
    <citation type="submission" date="2014-07" db="EMBL/GenBank/DDBJ databases">
        <title>Draft genome sequence of Thalassospira profundimaris S25-3-2.</title>
        <authorList>
            <person name="Lai Q."/>
            <person name="Shao Z."/>
        </authorList>
    </citation>
    <scope>NUCLEOTIDE SEQUENCE [LARGE SCALE GENOMIC DNA]</scope>
    <source>
        <strain evidence="2 3">S25-3-2</strain>
    </source>
</reference>
<keyword evidence="1" id="KW-1133">Transmembrane helix</keyword>
<dbReference type="RefSeq" id="WP_114090820.1">
    <property type="nucleotide sequence ID" value="NZ_JPWH01000051.1"/>
</dbReference>
<dbReference type="AlphaFoldDB" id="A0A367WFR1"/>
<comment type="caution">
    <text evidence="2">The sequence shown here is derived from an EMBL/GenBank/DDBJ whole genome shotgun (WGS) entry which is preliminary data.</text>
</comment>
<accession>A0A367WFR1</accession>
<protein>
    <submittedName>
        <fullName evidence="2">Uncharacterized protein</fullName>
    </submittedName>
</protein>
<keyword evidence="1" id="KW-0472">Membrane</keyword>
<dbReference type="EMBL" id="JPWH01000051">
    <property type="protein sequence ID" value="RCK39330.1"/>
    <property type="molecule type" value="Genomic_DNA"/>
</dbReference>
<proteinExistence type="predicted"/>